<dbReference type="RefSeq" id="WP_209890902.1">
    <property type="nucleotide sequence ID" value="NZ_BAAAJV010000018.1"/>
</dbReference>
<feature type="transmembrane region" description="Helical" evidence="7">
    <location>
        <begin position="432"/>
        <end position="452"/>
    </location>
</feature>
<evidence type="ECO:0000256" key="6">
    <source>
        <dbReference type="SAM" id="MobiDB-lite"/>
    </source>
</evidence>
<dbReference type="InterPro" id="IPR005829">
    <property type="entry name" value="Sugar_transporter_CS"/>
</dbReference>
<evidence type="ECO:0000256" key="5">
    <source>
        <dbReference type="ARBA" id="ARBA00023136"/>
    </source>
</evidence>
<evidence type="ECO:0000313" key="9">
    <source>
        <dbReference type="EMBL" id="MBP2409253.1"/>
    </source>
</evidence>
<feature type="transmembrane region" description="Helical" evidence="7">
    <location>
        <begin position="281"/>
        <end position="301"/>
    </location>
</feature>
<feature type="transmembrane region" description="Helical" evidence="7">
    <location>
        <begin position="102"/>
        <end position="122"/>
    </location>
</feature>
<keyword evidence="10" id="KW-1185">Reference proteome</keyword>
<feature type="transmembrane region" description="Helical" evidence="7">
    <location>
        <begin position="316"/>
        <end position="337"/>
    </location>
</feature>
<keyword evidence="2" id="KW-0813">Transport</keyword>
<dbReference type="InterPro" id="IPR020846">
    <property type="entry name" value="MFS_dom"/>
</dbReference>
<feature type="region of interest" description="Disordered" evidence="6">
    <location>
        <begin position="1"/>
        <end position="25"/>
    </location>
</feature>
<feature type="transmembrane region" description="Helical" evidence="7">
    <location>
        <begin position="344"/>
        <end position="363"/>
    </location>
</feature>
<dbReference type="InterPro" id="IPR036259">
    <property type="entry name" value="MFS_trans_sf"/>
</dbReference>
<dbReference type="Gene3D" id="1.20.1250.20">
    <property type="entry name" value="MFS general substrate transporter like domains"/>
    <property type="match status" value="1"/>
</dbReference>
<dbReference type="Proteomes" id="UP000698222">
    <property type="component" value="Unassembled WGS sequence"/>
</dbReference>
<dbReference type="EMBL" id="JAGIOC010000001">
    <property type="protein sequence ID" value="MBP2409253.1"/>
    <property type="molecule type" value="Genomic_DNA"/>
</dbReference>
<dbReference type="PROSITE" id="PS00217">
    <property type="entry name" value="SUGAR_TRANSPORT_2"/>
    <property type="match status" value="1"/>
</dbReference>
<evidence type="ECO:0000256" key="7">
    <source>
        <dbReference type="SAM" id="Phobius"/>
    </source>
</evidence>
<keyword evidence="4 7" id="KW-1133">Transmembrane helix</keyword>
<dbReference type="CDD" id="cd17316">
    <property type="entry name" value="MFS_SV2_like"/>
    <property type="match status" value="1"/>
</dbReference>
<sequence>MSPSTSSLGPSAPDAGHAPTRSQRLDRLPFTRRHGKLLGASGIGWALDAMDVGLISFVIAALSVHWGISKSDGSLIASAGFAGMAIGASVGGLLADRIGRRSVFALTLLVYGLATGASALAMGVGALIVLRFIVGLGLGAELPVASTLMSEFAPARIRGRVIVWLEAFWALGWILAAVIGTFVAASGPTGWRWALAVGLVPALYSLVIRLGMPESVRYLEKVGRHEQAESVVVQFERSAGVDVPGGEADPAGPGAVGTVPAADDVRTTGGIWSRPLRRRTAALWAVWFCVNLAYYGAFIWIPTLLVDRGFTLTQSFTFTLIITLAQIPGYAMAAWLIEVLGRRWTLTLFLAGSALAATGYGLADSETMILVAGCLLSFFNLGAWGALYAIGPELYPTAVRGTGTGAAAAFGRIASMLAPFLVPVLVVTGGQVLAFAAFAIAFAVAAAAAFTLPEQRGRALAE</sequence>
<evidence type="ECO:0000313" key="10">
    <source>
        <dbReference type="Proteomes" id="UP000698222"/>
    </source>
</evidence>
<feature type="transmembrane region" description="Helical" evidence="7">
    <location>
        <begin position="403"/>
        <end position="426"/>
    </location>
</feature>
<dbReference type="PANTHER" id="PTHR23511:SF34">
    <property type="entry name" value="SYNAPTIC VESICLE GLYCOPROTEIN 2"/>
    <property type="match status" value="1"/>
</dbReference>
<name>A0ABS4YKE0_9MICO</name>
<reference evidence="9 10" key="1">
    <citation type="submission" date="2021-03" db="EMBL/GenBank/DDBJ databases">
        <title>Sequencing the genomes of 1000 actinobacteria strains.</title>
        <authorList>
            <person name="Klenk H.-P."/>
        </authorList>
    </citation>
    <scope>NUCLEOTIDE SEQUENCE [LARGE SCALE GENOMIC DNA]</scope>
    <source>
        <strain evidence="9 10">DSM 14564</strain>
    </source>
</reference>
<organism evidence="9 10">
    <name type="scientific">Brachybacterium fresconis</name>
    <dbReference type="NCBI Taxonomy" id="173363"/>
    <lineage>
        <taxon>Bacteria</taxon>
        <taxon>Bacillati</taxon>
        <taxon>Actinomycetota</taxon>
        <taxon>Actinomycetes</taxon>
        <taxon>Micrococcales</taxon>
        <taxon>Dermabacteraceae</taxon>
        <taxon>Brachybacterium</taxon>
    </lineage>
</organism>
<dbReference type="PROSITE" id="PS50850">
    <property type="entry name" value="MFS"/>
    <property type="match status" value="1"/>
</dbReference>
<dbReference type="Pfam" id="PF00083">
    <property type="entry name" value="Sugar_tr"/>
    <property type="match status" value="1"/>
</dbReference>
<protein>
    <submittedName>
        <fullName evidence="9">MFS transporter</fullName>
    </submittedName>
</protein>
<keyword evidence="5 7" id="KW-0472">Membrane</keyword>
<proteinExistence type="predicted"/>
<accession>A0ABS4YKE0</accession>
<keyword evidence="3 7" id="KW-0812">Transmembrane</keyword>
<feature type="transmembrane region" description="Helical" evidence="7">
    <location>
        <begin position="128"/>
        <end position="149"/>
    </location>
</feature>
<dbReference type="SUPFAM" id="SSF103473">
    <property type="entry name" value="MFS general substrate transporter"/>
    <property type="match status" value="1"/>
</dbReference>
<evidence type="ECO:0000256" key="1">
    <source>
        <dbReference type="ARBA" id="ARBA00004651"/>
    </source>
</evidence>
<gene>
    <name evidence="9" type="ORF">JOF44_002156</name>
</gene>
<feature type="transmembrane region" description="Helical" evidence="7">
    <location>
        <begin position="161"/>
        <end position="185"/>
    </location>
</feature>
<evidence type="ECO:0000256" key="2">
    <source>
        <dbReference type="ARBA" id="ARBA00022448"/>
    </source>
</evidence>
<comment type="caution">
    <text evidence="9">The sequence shown here is derived from an EMBL/GenBank/DDBJ whole genome shotgun (WGS) entry which is preliminary data.</text>
</comment>
<dbReference type="PANTHER" id="PTHR23511">
    <property type="entry name" value="SYNAPTIC VESICLE GLYCOPROTEIN 2"/>
    <property type="match status" value="1"/>
</dbReference>
<dbReference type="InterPro" id="IPR005828">
    <property type="entry name" value="MFS_sugar_transport-like"/>
</dbReference>
<evidence type="ECO:0000256" key="4">
    <source>
        <dbReference type="ARBA" id="ARBA00022989"/>
    </source>
</evidence>
<dbReference type="PROSITE" id="PS00216">
    <property type="entry name" value="SUGAR_TRANSPORT_1"/>
    <property type="match status" value="1"/>
</dbReference>
<evidence type="ECO:0000256" key="3">
    <source>
        <dbReference type="ARBA" id="ARBA00022692"/>
    </source>
</evidence>
<comment type="subcellular location">
    <subcellularLocation>
        <location evidence="1">Cell membrane</location>
        <topology evidence="1">Multi-pass membrane protein</topology>
    </subcellularLocation>
</comment>
<feature type="transmembrane region" description="Helical" evidence="7">
    <location>
        <begin position="37"/>
        <end position="62"/>
    </location>
</feature>
<evidence type="ECO:0000259" key="8">
    <source>
        <dbReference type="PROSITE" id="PS50850"/>
    </source>
</evidence>
<feature type="transmembrane region" description="Helical" evidence="7">
    <location>
        <begin position="74"/>
        <end position="95"/>
    </location>
</feature>
<feature type="transmembrane region" description="Helical" evidence="7">
    <location>
        <begin position="191"/>
        <end position="211"/>
    </location>
</feature>
<feature type="domain" description="Major facilitator superfamily (MFS) profile" evidence="8">
    <location>
        <begin position="37"/>
        <end position="457"/>
    </location>
</feature>
<feature type="transmembrane region" description="Helical" evidence="7">
    <location>
        <begin position="369"/>
        <end position="391"/>
    </location>
</feature>